<keyword evidence="1" id="KW-0238">DNA-binding</keyword>
<organism evidence="1 2">
    <name type="scientific">Lysobacter niastensis</name>
    <dbReference type="NCBI Taxonomy" id="380629"/>
    <lineage>
        <taxon>Bacteria</taxon>
        <taxon>Pseudomonadati</taxon>
        <taxon>Pseudomonadota</taxon>
        <taxon>Gammaproteobacteria</taxon>
        <taxon>Lysobacterales</taxon>
        <taxon>Lysobacteraceae</taxon>
        <taxon>Lysobacter</taxon>
    </lineage>
</organism>
<dbReference type="InterPro" id="IPR016032">
    <property type="entry name" value="Sig_transdc_resp-reg_C-effctor"/>
</dbReference>
<protein>
    <submittedName>
        <fullName evidence="1">DNA-binding CsgD family transcriptional regulator</fullName>
    </submittedName>
</protein>
<gene>
    <name evidence="1" type="ORF">J2X06_002385</name>
</gene>
<dbReference type="Gene3D" id="1.10.10.10">
    <property type="entry name" value="Winged helix-like DNA-binding domain superfamily/Winged helix DNA-binding domain"/>
    <property type="match status" value="1"/>
</dbReference>
<evidence type="ECO:0000313" key="2">
    <source>
        <dbReference type="Proteomes" id="UP001251524"/>
    </source>
</evidence>
<accession>A0ABU1WC28</accession>
<dbReference type="RefSeq" id="WP_310062657.1">
    <property type="nucleotide sequence ID" value="NZ_JAVDVY010000002.1"/>
</dbReference>
<sequence length="223" mass="24451">MADNGLPRRTTERRVHREERPEQLLWIAQARCLAATLDLLSQSIVLLVPDATLRVWHANAAARVQFTGEGLVRMRDSRLLFADPAHDQYFGAAVRRARSLGPAHPQTVELVGTDGRTAATLQVQVLDFGVSPDLPVSEVLLLEVHEKAPVERGLQRLCNEYLLTRKEAECAIGLYAMGSLDEFARCAGKSIHTVRSQIKAAMQKTSTHTQAGLVALVAARLGS</sequence>
<dbReference type="Proteomes" id="UP001251524">
    <property type="component" value="Unassembled WGS sequence"/>
</dbReference>
<dbReference type="InterPro" id="IPR036388">
    <property type="entry name" value="WH-like_DNA-bd_sf"/>
</dbReference>
<evidence type="ECO:0000313" key="1">
    <source>
        <dbReference type="EMBL" id="MDR7135176.1"/>
    </source>
</evidence>
<keyword evidence="2" id="KW-1185">Reference proteome</keyword>
<dbReference type="EMBL" id="JAVDVY010000002">
    <property type="protein sequence ID" value="MDR7135176.1"/>
    <property type="molecule type" value="Genomic_DNA"/>
</dbReference>
<dbReference type="SUPFAM" id="SSF46894">
    <property type="entry name" value="C-terminal effector domain of the bipartite response regulators"/>
    <property type="match status" value="1"/>
</dbReference>
<name>A0ABU1WC28_9GAMM</name>
<proteinExistence type="predicted"/>
<comment type="caution">
    <text evidence="1">The sequence shown here is derived from an EMBL/GenBank/DDBJ whole genome shotgun (WGS) entry which is preliminary data.</text>
</comment>
<reference evidence="1 2" key="1">
    <citation type="submission" date="2023-07" db="EMBL/GenBank/DDBJ databases">
        <title>Sorghum-associated microbial communities from plants grown in Nebraska, USA.</title>
        <authorList>
            <person name="Schachtman D."/>
        </authorList>
    </citation>
    <scope>NUCLEOTIDE SEQUENCE [LARGE SCALE GENOMIC DNA]</scope>
    <source>
        <strain evidence="1 2">BE198</strain>
    </source>
</reference>
<dbReference type="GO" id="GO:0003677">
    <property type="term" value="F:DNA binding"/>
    <property type="evidence" value="ECO:0007669"/>
    <property type="project" value="UniProtKB-KW"/>
</dbReference>